<evidence type="ECO:0000256" key="1">
    <source>
        <dbReference type="SAM" id="MobiDB-lite"/>
    </source>
</evidence>
<name>A0A0E0FCH4_9ORYZ</name>
<dbReference type="AlphaFoldDB" id="A0A0E0FCH4"/>
<feature type="region of interest" description="Disordered" evidence="1">
    <location>
        <begin position="95"/>
        <end position="159"/>
    </location>
</feature>
<dbReference type="Proteomes" id="UP000008021">
    <property type="component" value="Chromosome 12"/>
</dbReference>
<dbReference type="Gramene" id="OMERI12G09450.1">
    <property type="protein sequence ID" value="OMERI12G09450.1"/>
    <property type="gene ID" value="OMERI12G09450"/>
</dbReference>
<evidence type="ECO:0000313" key="2">
    <source>
        <dbReference type="EnsemblPlants" id="OMERI12G09450.1"/>
    </source>
</evidence>
<feature type="compositionally biased region" description="Pro residues" evidence="1">
    <location>
        <begin position="287"/>
        <end position="296"/>
    </location>
</feature>
<sequence length="319" mass="33006">MACTKARRWNARLSPARRPVRRRAGIAGDVRPGAEGSSFRDVRFDGHAGACTGLPQSPSLSPALHSSSPTSSVLSLFSVAHPCVATAPPPYPASLGRGECRGKDSGAQIRRPPSSEATAACGSGSLCPLERSGAGGKDGGVRIHRLPSSGATARRRIDPVASVTGNGLAGAGAPAARGSACFHPQEQQRRAYAGGSGSAGSTPIRPPSPSRLAAVGLARSIPVSGSREKKRNGDARVQPRAASPRLASPGPTPPPLREPQPAVRHHHGPRCAPAGSTSRRRRNRSPVLPPPVRGPEPMPRFVACGFCDLFGSTHMDLKH</sequence>
<reference evidence="2" key="1">
    <citation type="submission" date="2015-04" db="UniProtKB">
        <authorList>
            <consortium name="EnsemblPlants"/>
        </authorList>
    </citation>
    <scope>IDENTIFICATION</scope>
</reference>
<organism evidence="2">
    <name type="scientific">Oryza meridionalis</name>
    <dbReference type="NCBI Taxonomy" id="40149"/>
    <lineage>
        <taxon>Eukaryota</taxon>
        <taxon>Viridiplantae</taxon>
        <taxon>Streptophyta</taxon>
        <taxon>Embryophyta</taxon>
        <taxon>Tracheophyta</taxon>
        <taxon>Spermatophyta</taxon>
        <taxon>Magnoliopsida</taxon>
        <taxon>Liliopsida</taxon>
        <taxon>Poales</taxon>
        <taxon>Poaceae</taxon>
        <taxon>BOP clade</taxon>
        <taxon>Oryzoideae</taxon>
        <taxon>Oryzeae</taxon>
        <taxon>Oryzinae</taxon>
        <taxon>Oryza</taxon>
    </lineage>
</organism>
<feature type="region of interest" description="Disordered" evidence="1">
    <location>
        <begin position="185"/>
        <end position="296"/>
    </location>
</feature>
<keyword evidence="3" id="KW-1185">Reference proteome</keyword>
<accession>A0A0E0FCH4</accession>
<protein>
    <submittedName>
        <fullName evidence="2">Uncharacterized protein</fullName>
    </submittedName>
</protein>
<proteinExistence type="predicted"/>
<dbReference type="HOGENOM" id="CLU_964365_0_0_1"/>
<dbReference type="EnsemblPlants" id="OMERI12G09450.1">
    <property type="protein sequence ID" value="OMERI12G09450.1"/>
    <property type="gene ID" value="OMERI12G09450"/>
</dbReference>
<evidence type="ECO:0000313" key="3">
    <source>
        <dbReference type="Proteomes" id="UP000008021"/>
    </source>
</evidence>
<reference evidence="2" key="2">
    <citation type="submission" date="2018-05" db="EMBL/GenBank/DDBJ databases">
        <title>OmerRS3 (Oryza meridionalis Reference Sequence Version 3).</title>
        <authorList>
            <person name="Zhang J."/>
            <person name="Kudrna D."/>
            <person name="Lee S."/>
            <person name="Talag J."/>
            <person name="Welchert J."/>
            <person name="Wing R.A."/>
        </authorList>
    </citation>
    <scope>NUCLEOTIDE SEQUENCE [LARGE SCALE GENOMIC DNA]</scope>
    <source>
        <strain evidence="2">cv. OR44</strain>
    </source>
</reference>